<dbReference type="AlphaFoldDB" id="L8JXV6"/>
<dbReference type="RefSeq" id="WP_009577484.1">
    <property type="nucleotide sequence ID" value="NZ_AMZN01000001.1"/>
</dbReference>
<gene>
    <name evidence="1" type="ORF">C900_00055</name>
</gene>
<sequence length="140" mass="16020">MKITVPFLLILAVAIQACHIDIEEPAPVIVYADERDYFTGVFNVEEYSETFDVHNYYTIDVVKAAGYPGMVYLRNFYGAGVMVLAEVEGVHLYIPHQEINGFEIEGEGIINDHRLDLYYTVHDHLAAYDFIDYCSSTAWR</sequence>
<reference evidence="1 2" key="1">
    <citation type="submission" date="2012-12" db="EMBL/GenBank/DDBJ databases">
        <title>Genome assembly of Fulvivirga imtechensis AK7.</title>
        <authorList>
            <person name="Nupur N."/>
            <person name="Khatri I."/>
            <person name="Kumar R."/>
            <person name="Subramanian S."/>
            <person name="Pinnaka A."/>
        </authorList>
    </citation>
    <scope>NUCLEOTIDE SEQUENCE [LARGE SCALE GENOMIC DNA]</scope>
    <source>
        <strain evidence="1 2">AK7</strain>
    </source>
</reference>
<evidence type="ECO:0000313" key="2">
    <source>
        <dbReference type="Proteomes" id="UP000011135"/>
    </source>
</evidence>
<organism evidence="1 2">
    <name type="scientific">Fulvivirga imtechensis AK7</name>
    <dbReference type="NCBI Taxonomy" id="1237149"/>
    <lineage>
        <taxon>Bacteria</taxon>
        <taxon>Pseudomonadati</taxon>
        <taxon>Bacteroidota</taxon>
        <taxon>Cytophagia</taxon>
        <taxon>Cytophagales</taxon>
        <taxon>Fulvivirgaceae</taxon>
        <taxon>Fulvivirga</taxon>
    </lineage>
</organism>
<accession>L8JXV6</accession>
<protein>
    <submittedName>
        <fullName evidence="1">Uncharacterized protein</fullName>
    </submittedName>
</protein>
<dbReference type="STRING" id="1237149.C900_00055"/>
<comment type="caution">
    <text evidence="1">The sequence shown here is derived from an EMBL/GenBank/DDBJ whole genome shotgun (WGS) entry which is preliminary data.</text>
</comment>
<dbReference type="OrthoDB" id="979563at2"/>
<keyword evidence="2" id="KW-1185">Reference proteome</keyword>
<evidence type="ECO:0000313" key="1">
    <source>
        <dbReference type="EMBL" id="ELR73891.1"/>
    </source>
</evidence>
<dbReference type="EMBL" id="AMZN01000001">
    <property type="protein sequence ID" value="ELR73891.1"/>
    <property type="molecule type" value="Genomic_DNA"/>
</dbReference>
<dbReference type="Proteomes" id="UP000011135">
    <property type="component" value="Unassembled WGS sequence"/>
</dbReference>
<proteinExistence type="predicted"/>
<dbReference type="PROSITE" id="PS51257">
    <property type="entry name" value="PROKAR_LIPOPROTEIN"/>
    <property type="match status" value="1"/>
</dbReference>
<name>L8JXV6_9BACT</name>